<dbReference type="OrthoDB" id="79514at2759"/>
<dbReference type="PANTHER" id="PTHR14270">
    <property type="entry name" value="NONSENSE-MEDIATED MRNA DECAY FACTOR SMG9"/>
    <property type="match status" value="1"/>
</dbReference>
<comment type="similarity">
    <text evidence="1">Belongs to the SMG9 family.</text>
</comment>
<dbReference type="EMBL" id="CAAALY010016020">
    <property type="protein sequence ID" value="VEL12843.1"/>
    <property type="molecule type" value="Genomic_DNA"/>
</dbReference>
<dbReference type="InterPro" id="IPR039177">
    <property type="entry name" value="SMG9"/>
</dbReference>
<dbReference type="Proteomes" id="UP000784294">
    <property type="component" value="Unassembled WGS sequence"/>
</dbReference>
<dbReference type="InterPro" id="IPR027417">
    <property type="entry name" value="P-loop_NTPase"/>
</dbReference>
<keyword evidence="4" id="KW-1185">Reference proteome</keyword>
<sequence>MYIRQKQYKDDPDELYALCDDPLSYPVKLINEKLCLSDITKEHDLFLENSGFMVIGAIGTQGSGKSSVLNLLANQLHPDAGVYNDPFEVQTEYTILSCCSQTLGLDLYITQDRLILLDAQYPEYT</sequence>
<evidence type="ECO:0000256" key="1">
    <source>
        <dbReference type="ARBA" id="ARBA00007712"/>
    </source>
</evidence>
<comment type="caution">
    <text evidence="3">The sequence shown here is derived from an EMBL/GenBank/DDBJ whole genome shotgun (WGS) entry which is preliminary data.</text>
</comment>
<dbReference type="PANTHER" id="PTHR14270:SF0">
    <property type="entry name" value="NONSENSE-MEDIATED MRNA DECAY FACTOR SMG9"/>
    <property type="match status" value="1"/>
</dbReference>
<dbReference type="GO" id="GO:0000184">
    <property type="term" value="P:nuclear-transcribed mRNA catabolic process, nonsense-mediated decay"/>
    <property type="evidence" value="ECO:0007669"/>
    <property type="project" value="UniProtKB-KW"/>
</dbReference>
<evidence type="ECO:0000256" key="2">
    <source>
        <dbReference type="ARBA" id="ARBA00023161"/>
    </source>
</evidence>
<proteinExistence type="inferred from homology"/>
<accession>A0A3S5ACH1</accession>
<dbReference type="SUPFAM" id="SSF52540">
    <property type="entry name" value="P-loop containing nucleoside triphosphate hydrolases"/>
    <property type="match status" value="1"/>
</dbReference>
<gene>
    <name evidence="3" type="ORF">PXEA_LOCUS6283</name>
</gene>
<evidence type="ECO:0008006" key="5">
    <source>
        <dbReference type="Google" id="ProtNLM"/>
    </source>
</evidence>
<keyword evidence="2" id="KW-0866">Nonsense-mediated mRNA decay</keyword>
<organism evidence="3 4">
    <name type="scientific">Protopolystoma xenopodis</name>
    <dbReference type="NCBI Taxonomy" id="117903"/>
    <lineage>
        <taxon>Eukaryota</taxon>
        <taxon>Metazoa</taxon>
        <taxon>Spiralia</taxon>
        <taxon>Lophotrochozoa</taxon>
        <taxon>Platyhelminthes</taxon>
        <taxon>Monogenea</taxon>
        <taxon>Polyopisthocotylea</taxon>
        <taxon>Polystomatidea</taxon>
        <taxon>Polystomatidae</taxon>
        <taxon>Protopolystoma</taxon>
    </lineage>
</organism>
<evidence type="ECO:0000313" key="4">
    <source>
        <dbReference type="Proteomes" id="UP000784294"/>
    </source>
</evidence>
<protein>
    <recommendedName>
        <fullName evidence="5">GB1/RHD3-type G domain-containing protein</fullName>
    </recommendedName>
</protein>
<name>A0A3S5ACH1_9PLAT</name>
<dbReference type="AlphaFoldDB" id="A0A3S5ACH1"/>
<evidence type="ECO:0000313" key="3">
    <source>
        <dbReference type="EMBL" id="VEL12843.1"/>
    </source>
</evidence>
<reference evidence="3" key="1">
    <citation type="submission" date="2018-11" db="EMBL/GenBank/DDBJ databases">
        <authorList>
            <consortium name="Pathogen Informatics"/>
        </authorList>
    </citation>
    <scope>NUCLEOTIDE SEQUENCE</scope>
</reference>